<sequence length="740" mass="83925">MPESMTQSTGVLSRKEEEEEEEDIEMAELIDHQWYRTMKEKMEATIKEEMKSDVTNTVQQEVNQKREQLLQAMQSRHTSEPRDTDHSSFSLEPLRLPSRTSPESEDDTLLLSQLSRLAATRSPRRLVTIDDLDQNIQQHDNGWCSQSANSPGDIQDGHNDVVGSGNSSRLSSAPRVLSVSRDQHFKRSNDSVRIVAPYTTPDKNRDYVRYYEFCTLNDIAPHEYRMALAISDSVQSQFVDGTPLHMLPSATNGHVDELGLDVTSSIFVVGYPKFICMAASDLQDIFGQRHILVHGHPTFGDISWSPNGLLKLSPWDKKVVVQDLSCRTMSKPLDQQKMMSLKTLYQESLKGDKGWVLNALDLPLGCMGLSHVARFQDLASHQFVWQHTAERDEMIPDHDISWGIASCHDSMSWVHLDTDGLATVVQSLVGKKVWSLGQPKQGTASLTFDDGDASWLETQFDPHSACTELWDYESVELTINDVLFMWPNTPHWVVTTDHCILVGCHFYASSCVQSSCWGVVHNFFMGQSITNTSHPKLWTLLRRMMEFWVDILQDDDPKGHPQGEHVPDPSDLSGLQSYLAVGCMIVFAEALDYRTYERHRTNQTLTDKVDNAKKAFVSFMRYFASWYCIHGYDDYGLFWEALVHFATIVHQYAISSYSPPPSLFQIRPALVTAQLSNALKSFWGRDAAEEFDLRVSAITGPFNGEEDYHFMVAFPLDLEIETYMTPCTPPVLPVSFAFTM</sequence>
<name>A0A067PAS4_9AGAM</name>
<dbReference type="AlphaFoldDB" id="A0A067PAS4"/>
<feature type="region of interest" description="Disordered" evidence="1">
    <location>
        <begin position="1"/>
        <end position="25"/>
    </location>
</feature>
<dbReference type="OrthoDB" id="3270451at2759"/>
<evidence type="ECO:0000256" key="1">
    <source>
        <dbReference type="SAM" id="MobiDB-lite"/>
    </source>
</evidence>
<feature type="compositionally biased region" description="Polar residues" evidence="1">
    <location>
        <begin position="1"/>
        <end position="11"/>
    </location>
</feature>
<dbReference type="EMBL" id="KL197743">
    <property type="protein sequence ID" value="KDQ52003.1"/>
    <property type="molecule type" value="Genomic_DNA"/>
</dbReference>
<dbReference type="InterPro" id="IPR003347">
    <property type="entry name" value="JmjC_dom"/>
</dbReference>
<feature type="domain" description="JmjC" evidence="2">
    <location>
        <begin position="373"/>
        <end position="523"/>
    </location>
</feature>
<dbReference type="Gene3D" id="2.60.120.650">
    <property type="entry name" value="Cupin"/>
    <property type="match status" value="1"/>
</dbReference>
<accession>A0A067PAS4</accession>
<dbReference type="HOGENOM" id="CLU_318861_0_0_1"/>
<dbReference type="InParanoid" id="A0A067PAS4"/>
<feature type="compositionally biased region" description="Basic and acidic residues" evidence="1">
    <location>
        <begin position="77"/>
        <end position="86"/>
    </location>
</feature>
<reference evidence="4" key="1">
    <citation type="journal article" date="2014" name="Proc. Natl. Acad. Sci. U.S.A.">
        <title>Extensive sampling of basidiomycete genomes demonstrates inadequacy of the white-rot/brown-rot paradigm for wood decay fungi.</title>
        <authorList>
            <person name="Riley R."/>
            <person name="Salamov A.A."/>
            <person name="Brown D.W."/>
            <person name="Nagy L.G."/>
            <person name="Floudas D."/>
            <person name="Held B.W."/>
            <person name="Levasseur A."/>
            <person name="Lombard V."/>
            <person name="Morin E."/>
            <person name="Otillar R."/>
            <person name="Lindquist E.A."/>
            <person name="Sun H."/>
            <person name="LaButti K.M."/>
            <person name="Schmutz J."/>
            <person name="Jabbour D."/>
            <person name="Luo H."/>
            <person name="Baker S.E."/>
            <person name="Pisabarro A.G."/>
            <person name="Walton J.D."/>
            <person name="Blanchette R.A."/>
            <person name="Henrissat B."/>
            <person name="Martin F."/>
            <person name="Cullen D."/>
            <person name="Hibbett D.S."/>
            <person name="Grigoriev I.V."/>
        </authorList>
    </citation>
    <scope>NUCLEOTIDE SEQUENCE [LARGE SCALE GENOMIC DNA]</scope>
    <source>
        <strain evidence="4">MUCL 33604</strain>
    </source>
</reference>
<evidence type="ECO:0000313" key="3">
    <source>
        <dbReference type="EMBL" id="KDQ52003.1"/>
    </source>
</evidence>
<dbReference type="SUPFAM" id="SSF51197">
    <property type="entry name" value="Clavaminate synthase-like"/>
    <property type="match status" value="1"/>
</dbReference>
<evidence type="ECO:0000259" key="2">
    <source>
        <dbReference type="PROSITE" id="PS51184"/>
    </source>
</evidence>
<dbReference type="Proteomes" id="UP000027265">
    <property type="component" value="Unassembled WGS sequence"/>
</dbReference>
<gene>
    <name evidence="3" type="ORF">JAAARDRAFT_62160</name>
</gene>
<evidence type="ECO:0000313" key="4">
    <source>
        <dbReference type="Proteomes" id="UP000027265"/>
    </source>
</evidence>
<feature type="region of interest" description="Disordered" evidence="1">
    <location>
        <begin position="73"/>
        <end position="107"/>
    </location>
</feature>
<dbReference type="PROSITE" id="PS51184">
    <property type="entry name" value="JMJC"/>
    <property type="match status" value="1"/>
</dbReference>
<proteinExistence type="predicted"/>
<protein>
    <recommendedName>
        <fullName evidence="2">JmjC domain-containing protein</fullName>
    </recommendedName>
</protein>
<keyword evidence="4" id="KW-1185">Reference proteome</keyword>
<organism evidence="3 4">
    <name type="scientific">Jaapia argillacea MUCL 33604</name>
    <dbReference type="NCBI Taxonomy" id="933084"/>
    <lineage>
        <taxon>Eukaryota</taxon>
        <taxon>Fungi</taxon>
        <taxon>Dikarya</taxon>
        <taxon>Basidiomycota</taxon>
        <taxon>Agaricomycotina</taxon>
        <taxon>Agaricomycetes</taxon>
        <taxon>Agaricomycetidae</taxon>
        <taxon>Jaapiales</taxon>
        <taxon>Jaapiaceae</taxon>
        <taxon>Jaapia</taxon>
    </lineage>
</organism>